<dbReference type="PROSITE" id="PS01081">
    <property type="entry name" value="HTH_TETR_1"/>
    <property type="match status" value="1"/>
</dbReference>
<dbReference type="RefSeq" id="WP_148965704.1">
    <property type="nucleotide sequence ID" value="NZ_VTEU01000003.1"/>
</dbReference>
<dbReference type="EMBL" id="VTEU01000003">
    <property type="protein sequence ID" value="TYS58932.1"/>
    <property type="molecule type" value="Genomic_DNA"/>
</dbReference>
<evidence type="ECO:0000256" key="3">
    <source>
        <dbReference type="PROSITE-ProRule" id="PRU00335"/>
    </source>
</evidence>
<sequence>MEKTKQRIIDAAIILFNTKGFDGTSVRELAKKANVNVGHISYYFDNKAGLQEHLLSSFFDQYVSILEKVYKKMSTYTAKECLLECVEKSMQFHRENRQLARYVYRELTFDSILVREIMSTYLTKEKYYFKAILEKGHKKKEFQVPSVLMAVMQLKSMISTPFLQSQYLAEVWHIMPYETSAVDQYEKVIVKWLEQSVFVEQEQQQQLERIAL</sequence>
<dbReference type="Pfam" id="PF00440">
    <property type="entry name" value="TetR_N"/>
    <property type="match status" value="1"/>
</dbReference>
<keyword evidence="2 3" id="KW-0238">DNA-binding</keyword>
<dbReference type="InterPro" id="IPR050624">
    <property type="entry name" value="HTH-type_Tx_Regulator"/>
</dbReference>
<organism evidence="5 6">
    <name type="scientific">Sutcliffiella horikoshii</name>
    <dbReference type="NCBI Taxonomy" id="79883"/>
    <lineage>
        <taxon>Bacteria</taxon>
        <taxon>Bacillati</taxon>
        <taxon>Bacillota</taxon>
        <taxon>Bacilli</taxon>
        <taxon>Bacillales</taxon>
        <taxon>Bacillaceae</taxon>
        <taxon>Sutcliffiella</taxon>
    </lineage>
</organism>
<proteinExistence type="predicted"/>
<dbReference type="SUPFAM" id="SSF46689">
    <property type="entry name" value="Homeodomain-like"/>
    <property type="match status" value="1"/>
</dbReference>
<dbReference type="InterPro" id="IPR009057">
    <property type="entry name" value="Homeodomain-like_sf"/>
</dbReference>
<evidence type="ECO:0000313" key="6">
    <source>
        <dbReference type="Proteomes" id="UP000323393"/>
    </source>
</evidence>
<feature type="domain" description="HTH tetR-type" evidence="4">
    <location>
        <begin position="2"/>
        <end position="62"/>
    </location>
</feature>
<dbReference type="InterPro" id="IPR001647">
    <property type="entry name" value="HTH_TetR"/>
</dbReference>
<dbReference type="PANTHER" id="PTHR43479">
    <property type="entry name" value="ACREF/ENVCD OPERON REPRESSOR-RELATED"/>
    <property type="match status" value="1"/>
</dbReference>
<dbReference type="NCBIfam" id="NF037937">
    <property type="entry name" value="septum_RefZ"/>
    <property type="match status" value="1"/>
</dbReference>
<gene>
    <name evidence="5" type="ORF">FZC74_09285</name>
</gene>
<reference evidence="5 6" key="1">
    <citation type="submission" date="2019-08" db="EMBL/GenBank/DDBJ databases">
        <title>Bacillus genomes from the desert of Cuatro Cienegas, Coahuila.</title>
        <authorList>
            <person name="Olmedo-Alvarez G."/>
        </authorList>
    </citation>
    <scope>NUCLEOTIDE SEQUENCE [LARGE SCALE GENOMIC DNA]</scope>
    <source>
        <strain evidence="5 6">CH88_3T</strain>
    </source>
</reference>
<feature type="DNA-binding region" description="H-T-H motif" evidence="3">
    <location>
        <begin position="25"/>
        <end position="44"/>
    </location>
</feature>
<evidence type="ECO:0000256" key="1">
    <source>
        <dbReference type="ARBA" id="ARBA00022491"/>
    </source>
</evidence>
<dbReference type="PANTHER" id="PTHR43479:SF11">
    <property type="entry name" value="ACREF_ENVCD OPERON REPRESSOR-RELATED"/>
    <property type="match status" value="1"/>
</dbReference>
<dbReference type="AlphaFoldDB" id="A0AA94WP02"/>
<dbReference type="PRINTS" id="PR00455">
    <property type="entry name" value="HTHTETR"/>
</dbReference>
<accession>A0AA94WP02</accession>
<evidence type="ECO:0000259" key="4">
    <source>
        <dbReference type="PROSITE" id="PS50977"/>
    </source>
</evidence>
<dbReference type="Gene3D" id="1.10.357.10">
    <property type="entry name" value="Tetracycline Repressor, domain 2"/>
    <property type="match status" value="1"/>
</dbReference>
<dbReference type="InterPro" id="IPR023772">
    <property type="entry name" value="DNA-bd_HTH_TetR-type_CS"/>
</dbReference>
<dbReference type="GO" id="GO:0003677">
    <property type="term" value="F:DNA binding"/>
    <property type="evidence" value="ECO:0007669"/>
    <property type="project" value="UniProtKB-UniRule"/>
</dbReference>
<dbReference type="PROSITE" id="PS50977">
    <property type="entry name" value="HTH_TETR_2"/>
    <property type="match status" value="1"/>
</dbReference>
<dbReference type="Gene3D" id="1.10.10.60">
    <property type="entry name" value="Homeodomain-like"/>
    <property type="match status" value="1"/>
</dbReference>
<comment type="caution">
    <text evidence="5">The sequence shown here is derived from an EMBL/GenBank/DDBJ whole genome shotgun (WGS) entry which is preliminary data.</text>
</comment>
<protein>
    <submittedName>
        <fullName evidence="5">TetR/AcrR family transcriptional regulator</fullName>
    </submittedName>
</protein>
<dbReference type="InterPro" id="IPR036271">
    <property type="entry name" value="Tet_transcr_reg_TetR-rel_C_sf"/>
</dbReference>
<evidence type="ECO:0000256" key="2">
    <source>
        <dbReference type="ARBA" id="ARBA00023125"/>
    </source>
</evidence>
<name>A0AA94WP02_9BACI</name>
<evidence type="ECO:0000313" key="5">
    <source>
        <dbReference type="EMBL" id="TYS58932.1"/>
    </source>
</evidence>
<dbReference type="SUPFAM" id="SSF48498">
    <property type="entry name" value="Tetracyclin repressor-like, C-terminal domain"/>
    <property type="match status" value="1"/>
</dbReference>
<keyword evidence="1" id="KW-0678">Repressor</keyword>
<dbReference type="Proteomes" id="UP000323393">
    <property type="component" value="Unassembled WGS sequence"/>
</dbReference>